<comment type="caution">
    <text evidence="2">The sequence shown here is derived from an EMBL/GenBank/DDBJ whole genome shotgun (WGS) entry which is preliminary data.</text>
</comment>
<dbReference type="RefSeq" id="WP_154780318.1">
    <property type="nucleotide sequence ID" value="NZ_WMBC01000006.1"/>
</dbReference>
<keyword evidence="1" id="KW-0472">Membrane</keyword>
<organism evidence="2 3">
    <name type="scientific">Blautia luti DSM 14534 = JCM 17040</name>
    <dbReference type="NCBI Taxonomy" id="649762"/>
    <lineage>
        <taxon>Bacteria</taxon>
        <taxon>Bacillati</taxon>
        <taxon>Bacillota</taxon>
        <taxon>Clostridia</taxon>
        <taxon>Lachnospirales</taxon>
        <taxon>Lachnospiraceae</taxon>
        <taxon>Blautia</taxon>
    </lineage>
</organism>
<accession>A0A844GKZ5</accession>
<evidence type="ECO:0000256" key="1">
    <source>
        <dbReference type="SAM" id="Phobius"/>
    </source>
</evidence>
<dbReference type="AlphaFoldDB" id="A0A844GKZ5"/>
<evidence type="ECO:0000313" key="2">
    <source>
        <dbReference type="EMBL" id="MTD61361.1"/>
    </source>
</evidence>
<keyword evidence="1" id="KW-1133">Transmembrane helix</keyword>
<name>A0A844GKZ5_9FIRM</name>
<protein>
    <submittedName>
        <fullName evidence="2">Uncharacterized protein</fullName>
    </submittedName>
</protein>
<feature type="transmembrane region" description="Helical" evidence="1">
    <location>
        <begin position="12"/>
        <end position="30"/>
    </location>
</feature>
<keyword evidence="1" id="KW-0812">Transmembrane</keyword>
<dbReference type="Proteomes" id="UP000437824">
    <property type="component" value="Unassembled WGS sequence"/>
</dbReference>
<gene>
    <name evidence="2" type="ORF">GKZ57_08785</name>
</gene>
<evidence type="ECO:0000313" key="3">
    <source>
        <dbReference type="Proteomes" id="UP000437824"/>
    </source>
</evidence>
<sequence length="346" mass="39913">MKIIISNSIVQGIFIAVAAGAIMFFAKYLVRVICPIRKSKVFSSFKYDEQMLEDGTYVLEENKEYKEFFCGTVAHCIYRNISSHNIGVNKALVVIDKISSRGYKRVDIICHYANGLMHFYIINNGNIDCYDLNVKIFSKGCTENDLKELLGEKFCENYNISELKSGEIFKLGSWKPNKDCFIKKYIEDNWLVFWGTVYSEGEELISELYLGTLLISGDKFNYSFCQGGTADVESGAILLENMEKEPQKFEINLQHSLGANSDKHLQIAIYPKESCQVKYHFEIYTDTLVKKCKSDIGQAHIDVPIYNTDGKFFFTLREWLMDNKIEHYYLNDNRILQKQVLAFPPK</sequence>
<proteinExistence type="predicted"/>
<dbReference type="EMBL" id="WMBC01000006">
    <property type="protein sequence ID" value="MTD61361.1"/>
    <property type="molecule type" value="Genomic_DNA"/>
</dbReference>
<reference evidence="2 3" key="1">
    <citation type="submission" date="2019-11" db="EMBL/GenBank/DDBJ databases">
        <title>Draft genome sequence of Blautia luti DSM 14534T, isolated from human stool.</title>
        <authorList>
            <person name="Ortiz R."/>
            <person name="Melis-Arcos F."/>
            <person name="Covarrubias P."/>
            <person name="Cardenas J.P."/>
            <person name="Perez-Donoso J."/>
            <person name="Almonacid D."/>
        </authorList>
    </citation>
    <scope>NUCLEOTIDE SEQUENCE [LARGE SCALE GENOMIC DNA]</scope>
    <source>
        <strain evidence="2 3">DSM 14534</strain>
    </source>
</reference>